<feature type="domain" description="AAA+ ATPase" evidence="2">
    <location>
        <begin position="136"/>
        <end position="308"/>
    </location>
</feature>
<dbReference type="SUPFAM" id="SSF52540">
    <property type="entry name" value="P-loop containing nucleoside triphosphate hydrolases"/>
    <property type="match status" value="1"/>
</dbReference>
<dbReference type="SMART" id="SM00382">
    <property type="entry name" value="AAA"/>
    <property type="match status" value="1"/>
</dbReference>
<organism evidence="3 4">
    <name type="scientific">Paractinoplanes brasiliensis</name>
    <dbReference type="NCBI Taxonomy" id="52695"/>
    <lineage>
        <taxon>Bacteria</taxon>
        <taxon>Bacillati</taxon>
        <taxon>Actinomycetota</taxon>
        <taxon>Actinomycetes</taxon>
        <taxon>Micromonosporales</taxon>
        <taxon>Micromonosporaceae</taxon>
        <taxon>Paractinoplanes</taxon>
    </lineage>
</organism>
<dbReference type="InterPro" id="IPR027417">
    <property type="entry name" value="P-loop_NTPase"/>
</dbReference>
<dbReference type="RefSeq" id="WP_133879038.1">
    <property type="nucleotide sequence ID" value="NZ_BOMD01000125.1"/>
</dbReference>
<dbReference type="SMART" id="SM00028">
    <property type="entry name" value="TPR"/>
    <property type="match status" value="7"/>
</dbReference>
<keyword evidence="4" id="KW-1185">Reference proteome</keyword>
<dbReference type="PROSITE" id="PS50005">
    <property type="entry name" value="TPR"/>
    <property type="match status" value="2"/>
</dbReference>
<accession>A0A4R6JBR8</accession>
<dbReference type="Gene3D" id="3.40.50.300">
    <property type="entry name" value="P-loop containing nucleotide triphosphate hydrolases"/>
    <property type="match status" value="1"/>
</dbReference>
<proteinExistence type="predicted"/>
<evidence type="ECO:0000313" key="3">
    <source>
        <dbReference type="EMBL" id="TDO33159.1"/>
    </source>
</evidence>
<dbReference type="InterPro" id="IPR036388">
    <property type="entry name" value="WH-like_DNA-bd_sf"/>
</dbReference>
<keyword evidence="1" id="KW-0802">TPR repeat</keyword>
<gene>
    <name evidence="3" type="ORF">C8E87_8644</name>
</gene>
<dbReference type="OrthoDB" id="7628974at2"/>
<name>A0A4R6JBR8_9ACTN</name>
<dbReference type="PANTHER" id="PTHR47691:SF3">
    <property type="entry name" value="HTH-TYPE TRANSCRIPTIONAL REGULATOR RV0890C-RELATED"/>
    <property type="match status" value="1"/>
</dbReference>
<reference evidence="3 4" key="1">
    <citation type="submission" date="2019-03" db="EMBL/GenBank/DDBJ databases">
        <title>Sequencing the genomes of 1000 actinobacteria strains.</title>
        <authorList>
            <person name="Klenk H.-P."/>
        </authorList>
    </citation>
    <scope>NUCLEOTIDE SEQUENCE [LARGE SCALE GENOMIC DNA]</scope>
    <source>
        <strain evidence="3 4">DSM 43805</strain>
    </source>
</reference>
<dbReference type="InterPro" id="IPR019734">
    <property type="entry name" value="TPR_rpt"/>
</dbReference>
<dbReference type="PANTHER" id="PTHR47691">
    <property type="entry name" value="REGULATOR-RELATED"/>
    <property type="match status" value="1"/>
</dbReference>
<protein>
    <submittedName>
        <fullName evidence="3">ATP/maltotriose-dependent transcriptional regulator MalT</fullName>
    </submittedName>
</protein>
<comment type="caution">
    <text evidence="3">The sequence shown here is derived from an EMBL/GenBank/DDBJ whole genome shotgun (WGS) entry which is preliminary data.</text>
</comment>
<dbReference type="EMBL" id="SNWR01000002">
    <property type="protein sequence ID" value="TDO33159.1"/>
    <property type="molecule type" value="Genomic_DNA"/>
</dbReference>
<feature type="repeat" description="TPR" evidence="1">
    <location>
        <begin position="787"/>
        <end position="820"/>
    </location>
</feature>
<evidence type="ECO:0000259" key="2">
    <source>
        <dbReference type="SMART" id="SM00382"/>
    </source>
</evidence>
<dbReference type="Gene3D" id="1.25.40.10">
    <property type="entry name" value="Tetratricopeptide repeat domain"/>
    <property type="match status" value="2"/>
</dbReference>
<dbReference type="Pfam" id="PF13424">
    <property type="entry name" value="TPR_12"/>
    <property type="match status" value="3"/>
</dbReference>
<feature type="repeat" description="TPR" evidence="1">
    <location>
        <begin position="547"/>
        <end position="580"/>
    </location>
</feature>
<dbReference type="InterPro" id="IPR011990">
    <property type="entry name" value="TPR-like_helical_dom_sf"/>
</dbReference>
<dbReference type="PRINTS" id="PR00364">
    <property type="entry name" value="DISEASERSIST"/>
</dbReference>
<evidence type="ECO:0000313" key="4">
    <source>
        <dbReference type="Proteomes" id="UP000294901"/>
    </source>
</evidence>
<evidence type="ECO:0000256" key="1">
    <source>
        <dbReference type="PROSITE-ProRule" id="PRU00339"/>
    </source>
</evidence>
<dbReference type="AlphaFoldDB" id="A0A4R6JBR8"/>
<dbReference type="SUPFAM" id="SSF48452">
    <property type="entry name" value="TPR-like"/>
    <property type="match status" value="2"/>
</dbReference>
<sequence length="835" mass="90219">MAYDALPDPAGAGAVDDLVERLRLLKVWAGDPSYGTILSRVNEAWTAAGRPASELTRRSTVADCFRPGRRRLNTDLIMAVVSALHPEPDYVDRWRQALRTVTGESEAVAQVRVRDSLPQDLPGFTGREVELERLRREPVCLIEGMAGVGKTQLAVHAGHLLGPFERVLFVNLRGFHPDPAQPPAGPAAVLDGFLRLLGVPSQRIPRTPAGRAELFRELLSGVRGLVVLDNADSEEQVRPLLPGPDCLTLITSRRRLPVGTPLEVDVFTPGEAATFLAAATGDAPAAPDPEALGRIAERCGRLPLALSLLAGHITSLPGWTLADHADRLDDRHRDRRLDTGVELALDLSYRHLPPEQQRLLRLAALHPGQEFDAYAVAALAGIEPPDARRMLEQLGRDHLLQPAAAGRYVLHDLVRAYAVTRTRDEDPPRARRAALTRLFDFYVATTTAATNVVYPDEAYRRRERATAGPPGPDLPSLESAVAWLEAERHSILAVAAHTATQGWPGHTVTLAEELYRYLAGGHPGDALTLFTHAVNAARERGDPAEQALVVLHLGFTHLLLGHLEEAAEHFRQSLGLMRETGDVGGQARVLYNLSMVDQRTGKNAAAAEQLRQALELYRRAGDPVGEGNGLCALSIALDRMGQFAEAADLARQSLEQAVARGSVHGQAYALIVLGDIETRTGCLADAGEHLRQALTLYGQLGNTASEANVLDSLGLLHTRMGKPDEAAGFHEQSLRINHELGSTIGEMWALNGLGEAAQEARRPEEALAHHTAALGLADEASDYLQEARAHAGLGRARQALGDVAQARDHYERALAIYTECDAPEAGAIHALLTTA</sequence>
<dbReference type="Gene3D" id="1.10.10.10">
    <property type="entry name" value="Winged helix-like DNA-binding domain superfamily/Winged helix DNA-binding domain"/>
    <property type="match status" value="1"/>
</dbReference>
<dbReference type="InterPro" id="IPR003593">
    <property type="entry name" value="AAA+_ATPase"/>
</dbReference>
<dbReference type="Proteomes" id="UP000294901">
    <property type="component" value="Unassembled WGS sequence"/>
</dbReference>